<proteinExistence type="predicted"/>
<dbReference type="RefSeq" id="WP_034688202.1">
    <property type="nucleotide sequence ID" value="NZ_JPRJ01000072.1"/>
</dbReference>
<comment type="caution">
    <text evidence="1">The sequence shown here is derived from an EMBL/GenBank/DDBJ whole genome shotgun (WGS) entry which is preliminary data.</text>
</comment>
<keyword evidence="2" id="KW-1185">Reference proteome</keyword>
<dbReference type="EMBL" id="JPRJ01000072">
    <property type="protein sequence ID" value="KFF11987.1"/>
    <property type="molecule type" value="Genomic_DNA"/>
</dbReference>
<reference evidence="1 2" key="1">
    <citation type="submission" date="2014-07" db="EMBL/GenBank/DDBJ databases">
        <title>Genome of Chryseobacterium piperi CTM.</title>
        <authorList>
            <person name="Pipes S.E."/>
            <person name="Stropko S.J."/>
            <person name="Newman J.D."/>
        </authorList>
    </citation>
    <scope>NUCLEOTIDE SEQUENCE [LARGE SCALE GENOMIC DNA]</scope>
    <source>
        <strain evidence="1 2">CTM</strain>
    </source>
</reference>
<accession>A0A086A5M3</accession>
<organism evidence="1 2">
    <name type="scientific">Chryseobacterium piperi</name>
    <dbReference type="NCBI Taxonomy" id="558152"/>
    <lineage>
        <taxon>Bacteria</taxon>
        <taxon>Pseudomonadati</taxon>
        <taxon>Bacteroidota</taxon>
        <taxon>Flavobacteriia</taxon>
        <taxon>Flavobacteriales</taxon>
        <taxon>Weeksellaceae</taxon>
        <taxon>Chryseobacterium group</taxon>
        <taxon>Chryseobacterium</taxon>
    </lineage>
</organism>
<dbReference type="OrthoDB" id="9814627at2"/>
<evidence type="ECO:0008006" key="3">
    <source>
        <dbReference type="Google" id="ProtNLM"/>
    </source>
</evidence>
<dbReference type="eggNOG" id="COG3209">
    <property type="taxonomic scope" value="Bacteria"/>
</dbReference>
<dbReference type="AlphaFoldDB" id="A0A086A5M3"/>
<dbReference type="STRING" id="558152.IQ37_19435"/>
<evidence type="ECO:0000313" key="2">
    <source>
        <dbReference type="Proteomes" id="UP000028709"/>
    </source>
</evidence>
<sequence length="1134" mass="130031">MNKYLLFFFVFLQYLVSGQGANPEISNELPKIIPPSPSVSSLMRFEEIPVNNYTGIPDISIPLFNTPLSTNLNIDIGLKYHAAGVNSTQISSDVGVGWSLFAGGSISRVVRGLPDELKILPTGNNTSPTSTPFGKIGIYHNDISNDRNNYYYFVENILNNTKDYYKPQLSQQEQNIGNEFLWNTTVKGKYDTEHDLWQFNFMGFSGRFYIKKIGNQLIIQPLDEYRIRIENQYNNNFEPIGFIIYDEYGYKYTFNEIETTRNFGAIQSMTINNDGNYITSDKMYSDRLFRSAFHISEVFDQNNNLLVLFKYNQNPEFKEGFRNSTIIKNSFAESDIAMYHKQYNGCLDLPALESRNMSSVLVNVKKLEEIQITNKSKIIFNFLQGRSDTNLTTPNNSVYLKSITVKDWNDHFVNKYEFENSYQYTLDRRMFLAKINIYNNDNQIEQNYQFDYFNKNISGNIGGNGKVIGRDKWGYFNLLDQCELTTERHKEATPEFSTHELLQKIKYPTGGTAVFDFESNKYSFIGNQEITNLPVNSDTYTFVDSILYSLNNNNPIKAIPVSNTDRMVKFYPSLYHDPGNSTRTFILQKKVNGAWVQVENLICTEQNQQCCISVKLDKLVEYAIRRHNFDVTYKDNDDISFTIYNIEKKKYLHGGGNRIKKISYYDKNIQNLPSKERVYNYEWLNDPNKSSGSLVFFTPTFDYNDTFATELSQGAYNSYCNSPFTNTLHGYLSESSANYLISLKTHGADVGYKSVSVSETGNGKIQYEYTSPLDFPENDVQLGPPFMPSHNYDYKRGLLLKQKIFDNNNRLLSELTNQYSYVESLIHTGLRFRRPYGSCYTGPVAYNDGFYEAYKNFVTSPPQEVCVPCNGLSTDFSTKKGFLCGLPLDLNSPKILVFPIFEAFGWSKLGSKISKNYFYENGSQKTLEKKELFEYNNINKKVLQHSTTIEDGTELNSRYFYHSGNSVYSKNRISEIEKIENYRNGKLLNTKKINYKKDWPGNGAYLPSQIQTSLGTLSLENEVTYDRYDSKGNIQQYTTKAGVSTTIIWGYNQTQPIAKIEGAKLADITPSLITTIVNASNTDAANPAQEPALITALDNFRKNSGLSNYQITTYTYDPLKKWSKNSSTIIKTNP</sequence>
<name>A0A086A5M3_9FLAO</name>
<dbReference type="Proteomes" id="UP000028709">
    <property type="component" value="Unassembled WGS sequence"/>
</dbReference>
<gene>
    <name evidence="1" type="ORF">IQ37_19435</name>
</gene>
<evidence type="ECO:0000313" key="1">
    <source>
        <dbReference type="EMBL" id="KFF11987.1"/>
    </source>
</evidence>
<protein>
    <recommendedName>
        <fullName evidence="3">Sugar-binding protein</fullName>
    </recommendedName>
</protein>